<dbReference type="EMBL" id="CP077076">
    <property type="protein sequence ID" value="QXH54122.1"/>
    <property type="molecule type" value="Genomic_DNA"/>
</dbReference>
<dbReference type="InterPro" id="IPR045528">
    <property type="entry name" value="DO-GTPase2"/>
</dbReference>
<feature type="domain" description="Double-GTPase 2" evidence="1">
    <location>
        <begin position="17"/>
        <end position="233"/>
    </location>
</feature>
<evidence type="ECO:0000313" key="2">
    <source>
        <dbReference type="EMBL" id="QXH54122.1"/>
    </source>
</evidence>
<protein>
    <recommendedName>
        <fullName evidence="1">Double-GTPase 2 domain-containing protein</fullName>
    </recommendedName>
</protein>
<reference evidence="2" key="1">
    <citation type="journal article" date="2021" name="Microorganisms">
        <title>The Ever-Expanding Pseudomonas Genus: Description of 43 New Species and Partition of the Pseudomonas putida Group.</title>
        <authorList>
            <person name="Girard L."/>
            <person name="Lood C."/>
            <person name="Hofte M."/>
            <person name="Vandamme P."/>
            <person name="Rokni-Zadeh H."/>
            <person name="van Noort V."/>
            <person name="Lavigne R."/>
            <person name="De Mot R."/>
        </authorList>
    </citation>
    <scope>NUCLEOTIDE SEQUENCE</scope>
    <source>
        <strain evidence="2">COW40</strain>
    </source>
</reference>
<dbReference type="Pfam" id="PF19993">
    <property type="entry name" value="DO-GTPase2"/>
    <property type="match status" value="1"/>
</dbReference>
<evidence type="ECO:0000313" key="3">
    <source>
        <dbReference type="Proteomes" id="UP001046350"/>
    </source>
</evidence>
<keyword evidence="3" id="KW-1185">Reference proteome</keyword>
<proteinExistence type="predicted"/>
<organism evidence="2 3">
    <name type="scientific">Pseudomonas fakonensis</name>
    <dbReference type="NCBI Taxonomy" id="2842355"/>
    <lineage>
        <taxon>Bacteria</taxon>
        <taxon>Pseudomonadati</taxon>
        <taxon>Pseudomonadota</taxon>
        <taxon>Gammaproteobacteria</taxon>
        <taxon>Pseudomonadales</taxon>
        <taxon>Pseudomonadaceae</taxon>
        <taxon>Pseudomonas</taxon>
    </lineage>
</organism>
<gene>
    <name evidence="2" type="ORF">KSS94_03535</name>
</gene>
<sequence length="261" mass="28309">MGESDLNFVSGKVKPITVGIVGPESAGKTTLLGAFYLLLGQGALTTDANLFSNSYTLAGWEAVATYLRWKPGQPPSFPPHTPSGAARAPGMLHLGFRREDGSLRDFLFADAPGEWFQKWAINEQATDAEGARWIARHADVTLLIADRQALAGPRMGTARNDFQLLAQRTVAKARGRRLALVWTKGDVEVAAAMEAQIRKAVASHSSSVPEFIVSVSACGEVDAAEGFRELFDWVLRSKRAGVDLPTTEVCGHDPLFRFGRR</sequence>
<accession>A0ABX8NDF5</accession>
<dbReference type="Proteomes" id="UP001046350">
    <property type="component" value="Chromosome"/>
</dbReference>
<evidence type="ECO:0000259" key="1">
    <source>
        <dbReference type="Pfam" id="PF19993"/>
    </source>
</evidence>
<name>A0ABX8NDF5_9PSED</name>